<proteinExistence type="predicted"/>
<gene>
    <name evidence="2" type="ORF">QWM81_26930</name>
</gene>
<dbReference type="Pfam" id="PF14568">
    <property type="entry name" value="SUKH_6"/>
    <property type="match status" value="1"/>
</dbReference>
<accession>A0ABT7ZDM6</accession>
<evidence type="ECO:0000259" key="1">
    <source>
        <dbReference type="SMART" id="SM00860"/>
    </source>
</evidence>
<dbReference type="InterPro" id="IPR037883">
    <property type="entry name" value="Knr4/Smi1-like_sf"/>
</dbReference>
<dbReference type="RefSeq" id="WP_290114977.1">
    <property type="nucleotide sequence ID" value="NZ_JAUEPL010000055.1"/>
</dbReference>
<reference evidence="2" key="1">
    <citation type="submission" date="2023-06" db="EMBL/GenBank/DDBJ databases">
        <title>WGS-Sequencing of Streptomyces ficellus isolate 21 collected from sand in Gara Djebilet Iron Mine in Algeria.</title>
        <authorList>
            <person name="Zegers G.P."/>
            <person name="Gomez A."/>
            <person name="Gueddou A."/>
            <person name="Zahara A.F."/>
            <person name="Worth M."/>
            <person name="Sevigny J.L."/>
            <person name="Tisa L."/>
        </authorList>
    </citation>
    <scope>NUCLEOTIDE SEQUENCE</scope>
    <source>
        <strain evidence="2">AS11</strain>
    </source>
</reference>
<feature type="domain" description="Knr4/Smi1-like" evidence="1">
    <location>
        <begin position="16"/>
        <end position="145"/>
    </location>
</feature>
<organism evidence="2 3">
    <name type="scientific">Streptomyces ficellus</name>
    <dbReference type="NCBI Taxonomy" id="1977088"/>
    <lineage>
        <taxon>Bacteria</taxon>
        <taxon>Bacillati</taxon>
        <taxon>Actinomycetota</taxon>
        <taxon>Actinomycetes</taxon>
        <taxon>Kitasatosporales</taxon>
        <taxon>Streptomycetaceae</taxon>
        <taxon>Streptomyces</taxon>
    </lineage>
</organism>
<dbReference type="InterPro" id="IPR018958">
    <property type="entry name" value="Knr4/Smi1-like_dom"/>
</dbReference>
<dbReference type="SMART" id="SM00860">
    <property type="entry name" value="SMI1_KNR4"/>
    <property type="match status" value="1"/>
</dbReference>
<comment type="caution">
    <text evidence="2">The sequence shown here is derived from an EMBL/GenBank/DDBJ whole genome shotgun (WGS) entry which is preliminary data.</text>
</comment>
<name>A0ABT7ZDM6_9ACTN</name>
<evidence type="ECO:0000313" key="2">
    <source>
        <dbReference type="EMBL" id="MDN3297607.1"/>
    </source>
</evidence>
<dbReference type="Gene3D" id="3.40.1580.10">
    <property type="entry name" value="SMI1/KNR4-like"/>
    <property type="match status" value="1"/>
</dbReference>
<evidence type="ECO:0000313" key="3">
    <source>
        <dbReference type="Proteomes" id="UP001174050"/>
    </source>
</evidence>
<dbReference type="Proteomes" id="UP001174050">
    <property type="component" value="Unassembled WGS sequence"/>
</dbReference>
<dbReference type="SUPFAM" id="SSF160631">
    <property type="entry name" value="SMI1/KNR4-like"/>
    <property type="match status" value="1"/>
</dbReference>
<keyword evidence="3" id="KW-1185">Reference proteome</keyword>
<dbReference type="EMBL" id="JAUEPL010000055">
    <property type="protein sequence ID" value="MDN3297607.1"/>
    <property type="molecule type" value="Genomic_DNA"/>
</dbReference>
<sequence length="187" mass="21101">MCIDDLITLMPPLSGAGSDVDWEAVEDAWGTSFPSDYKAFMRHYGPGAIENFLSILEPSIDASGQPGGYMFEETWVAQDEWESSGPSDAWSTPDAILAWAVDGTADLLCWQRTDENPDAWPVVVYERGRDLWQRYECGMVEFLLRIFRSEHPRHPLSGTPLWGTAEPRFLTLSQERRITASGRDPWA</sequence>
<protein>
    <submittedName>
        <fullName evidence="2">SMI1/KNR4 family protein</fullName>
    </submittedName>
</protein>